<evidence type="ECO:0000313" key="3">
    <source>
        <dbReference type="EMBL" id="KAK4355673.1"/>
    </source>
</evidence>
<sequence>MEPPETLHVIRTINTRFIKPLIFGDYPQTMRKNVGSRLPTFTKRESELIKGSLDFIGLNHYTQIYIRDNPRSLEKDLRDFNIDMGVEQTRRNATLNDTERVEYLHAYIGGVLDALR</sequence>
<evidence type="ECO:0000313" key="4">
    <source>
        <dbReference type="Proteomes" id="UP001291623"/>
    </source>
</evidence>
<reference evidence="3" key="1">
    <citation type="submission" date="2023-12" db="EMBL/GenBank/DDBJ databases">
        <title>Genome assembly of Anisodus tanguticus.</title>
        <authorList>
            <person name="Wang Y.-J."/>
        </authorList>
    </citation>
    <scope>NUCLEOTIDE SEQUENCE</scope>
    <source>
        <strain evidence="3">KB-2021</strain>
        <tissue evidence="3">Leaf</tissue>
    </source>
</reference>
<dbReference type="SUPFAM" id="SSF51445">
    <property type="entry name" value="(Trans)glycosidases"/>
    <property type="match status" value="1"/>
</dbReference>
<keyword evidence="4" id="KW-1185">Reference proteome</keyword>
<dbReference type="Gene3D" id="3.20.20.80">
    <property type="entry name" value="Glycosidases"/>
    <property type="match status" value="1"/>
</dbReference>
<dbReference type="AlphaFoldDB" id="A0AAE1V465"/>
<name>A0AAE1V465_9SOLA</name>
<dbReference type="InterPro" id="IPR017853">
    <property type="entry name" value="GH"/>
</dbReference>
<protein>
    <recommendedName>
        <fullName evidence="5">Beta-glucosidase</fullName>
    </recommendedName>
</protein>
<evidence type="ECO:0000256" key="2">
    <source>
        <dbReference type="RuleBase" id="RU003690"/>
    </source>
</evidence>
<dbReference type="Proteomes" id="UP001291623">
    <property type="component" value="Unassembled WGS sequence"/>
</dbReference>
<organism evidence="3 4">
    <name type="scientific">Anisodus tanguticus</name>
    <dbReference type="NCBI Taxonomy" id="243964"/>
    <lineage>
        <taxon>Eukaryota</taxon>
        <taxon>Viridiplantae</taxon>
        <taxon>Streptophyta</taxon>
        <taxon>Embryophyta</taxon>
        <taxon>Tracheophyta</taxon>
        <taxon>Spermatophyta</taxon>
        <taxon>Magnoliopsida</taxon>
        <taxon>eudicotyledons</taxon>
        <taxon>Gunneridae</taxon>
        <taxon>Pentapetalae</taxon>
        <taxon>asterids</taxon>
        <taxon>lamiids</taxon>
        <taxon>Solanales</taxon>
        <taxon>Solanaceae</taxon>
        <taxon>Solanoideae</taxon>
        <taxon>Hyoscyameae</taxon>
        <taxon>Anisodus</taxon>
    </lineage>
</organism>
<accession>A0AAE1V465</accession>
<evidence type="ECO:0008006" key="5">
    <source>
        <dbReference type="Google" id="ProtNLM"/>
    </source>
</evidence>
<comment type="similarity">
    <text evidence="1 2">Belongs to the glycosyl hydrolase 1 family.</text>
</comment>
<dbReference type="Pfam" id="PF00232">
    <property type="entry name" value="Glyco_hydro_1"/>
    <property type="match status" value="1"/>
</dbReference>
<dbReference type="GO" id="GO:0005975">
    <property type="term" value="P:carbohydrate metabolic process"/>
    <property type="evidence" value="ECO:0007669"/>
    <property type="project" value="InterPro"/>
</dbReference>
<dbReference type="PANTHER" id="PTHR10353">
    <property type="entry name" value="GLYCOSYL HYDROLASE"/>
    <property type="match status" value="1"/>
</dbReference>
<dbReference type="EMBL" id="JAVYJV010000013">
    <property type="protein sequence ID" value="KAK4355673.1"/>
    <property type="molecule type" value="Genomic_DNA"/>
</dbReference>
<proteinExistence type="inferred from homology"/>
<comment type="caution">
    <text evidence="3">The sequence shown here is derived from an EMBL/GenBank/DDBJ whole genome shotgun (WGS) entry which is preliminary data.</text>
</comment>
<dbReference type="InterPro" id="IPR001360">
    <property type="entry name" value="Glyco_hydro_1"/>
</dbReference>
<dbReference type="PANTHER" id="PTHR10353:SF169">
    <property type="entry name" value="BETA-GLUCOSIDASE 11-LIKE"/>
    <property type="match status" value="1"/>
</dbReference>
<dbReference type="GO" id="GO:0008422">
    <property type="term" value="F:beta-glucosidase activity"/>
    <property type="evidence" value="ECO:0007669"/>
    <property type="project" value="TreeGrafter"/>
</dbReference>
<evidence type="ECO:0000256" key="1">
    <source>
        <dbReference type="ARBA" id="ARBA00010838"/>
    </source>
</evidence>
<gene>
    <name evidence="3" type="ORF">RND71_024644</name>
</gene>